<dbReference type="EMBL" id="BAAAZH010000013">
    <property type="protein sequence ID" value="GAA4118661.1"/>
    <property type="molecule type" value="Genomic_DNA"/>
</dbReference>
<dbReference type="InterPro" id="IPR021391">
    <property type="entry name" value="DUF3027"/>
</dbReference>
<dbReference type="Pfam" id="PF11228">
    <property type="entry name" value="DUF3027"/>
    <property type="match status" value="1"/>
</dbReference>
<protein>
    <recommendedName>
        <fullName evidence="3">DUF3027 domain-containing protein</fullName>
    </recommendedName>
</protein>
<evidence type="ECO:0000313" key="2">
    <source>
        <dbReference type="Proteomes" id="UP001501495"/>
    </source>
</evidence>
<accession>A0ABP7XJB6</accession>
<evidence type="ECO:0008006" key="3">
    <source>
        <dbReference type="Google" id="ProtNLM"/>
    </source>
</evidence>
<comment type="caution">
    <text evidence="1">The sequence shown here is derived from an EMBL/GenBank/DDBJ whole genome shotgun (WGS) entry which is preliminary data.</text>
</comment>
<dbReference type="Proteomes" id="UP001501495">
    <property type="component" value="Unassembled WGS sequence"/>
</dbReference>
<keyword evidence="2" id="KW-1185">Reference proteome</keyword>
<proteinExistence type="predicted"/>
<organism evidence="1 2">
    <name type="scientific">Nocardioides fonticola</name>
    <dbReference type="NCBI Taxonomy" id="450363"/>
    <lineage>
        <taxon>Bacteria</taxon>
        <taxon>Bacillati</taxon>
        <taxon>Actinomycetota</taxon>
        <taxon>Actinomycetes</taxon>
        <taxon>Propionibacteriales</taxon>
        <taxon>Nocardioidaceae</taxon>
        <taxon>Nocardioides</taxon>
    </lineage>
</organism>
<evidence type="ECO:0000313" key="1">
    <source>
        <dbReference type="EMBL" id="GAA4118661.1"/>
    </source>
</evidence>
<reference evidence="2" key="1">
    <citation type="journal article" date="2019" name="Int. J. Syst. Evol. Microbiol.">
        <title>The Global Catalogue of Microorganisms (GCM) 10K type strain sequencing project: providing services to taxonomists for standard genome sequencing and annotation.</title>
        <authorList>
            <consortium name="The Broad Institute Genomics Platform"/>
            <consortium name="The Broad Institute Genome Sequencing Center for Infectious Disease"/>
            <person name="Wu L."/>
            <person name="Ma J."/>
        </authorList>
    </citation>
    <scope>NUCLEOTIDE SEQUENCE [LARGE SCALE GENOMIC DNA]</scope>
    <source>
        <strain evidence="2">JCM 16703</strain>
    </source>
</reference>
<gene>
    <name evidence="1" type="ORF">GCM10022215_20440</name>
</gene>
<sequence>MIPDVTADSLATTAPDPIAAAAVDDARRALLLDIDPADVGAHLGAVGEAPEVVTHYFSCERRGYLGWRWAVTVARPDGQQHVTVDEVVLLPGDDAIVAPPWVPYRERLRAGDLSPGDLLPVDDDDARLVPTYSFGDDPLDADEKAQIRQVARDLGLGRIRTLSPLGRDRAAERWYDGDGGPRSPIAQAAPDHCWSCGFLVRLAGPLAERFGVCANGDANDDGRVVSLDHGCGAHSEVRLAKRYAPTPPPPPVHDTLTDDEIEFL</sequence>
<name>A0ABP7XJB6_9ACTN</name>